<dbReference type="EMBL" id="MU825419">
    <property type="protein sequence ID" value="KAJ7390205.1"/>
    <property type="molecule type" value="Genomic_DNA"/>
</dbReference>
<dbReference type="Proteomes" id="UP001163046">
    <property type="component" value="Unassembled WGS sequence"/>
</dbReference>
<evidence type="ECO:0000313" key="2">
    <source>
        <dbReference type="Proteomes" id="UP001163046"/>
    </source>
</evidence>
<keyword evidence="2" id="KW-1185">Reference proteome</keyword>
<protein>
    <submittedName>
        <fullName evidence="1">Uncharacterized protein</fullName>
    </submittedName>
</protein>
<sequence length="99" mass="11520">MSKTEESSKVYLWQGEADAVGWYKDNNEVGNICHSGLESFLTSWIFGRRNQAHMESTYNQCLVYAKLLQLHLQLNLPASHTNSTHLRNNWTRHHPFAFL</sequence>
<name>A0A9W9ZZE9_9CNID</name>
<comment type="caution">
    <text evidence="1">The sequence shown here is derived from an EMBL/GenBank/DDBJ whole genome shotgun (WGS) entry which is preliminary data.</text>
</comment>
<proteinExistence type="predicted"/>
<reference evidence="1" key="1">
    <citation type="submission" date="2023-01" db="EMBL/GenBank/DDBJ databases">
        <title>Genome assembly of the deep-sea coral Lophelia pertusa.</title>
        <authorList>
            <person name="Herrera S."/>
            <person name="Cordes E."/>
        </authorList>
    </citation>
    <scope>NUCLEOTIDE SEQUENCE</scope>
    <source>
        <strain evidence="1">USNM1676648</strain>
        <tissue evidence="1">Polyp</tissue>
    </source>
</reference>
<dbReference type="AlphaFoldDB" id="A0A9W9ZZE9"/>
<evidence type="ECO:0000313" key="1">
    <source>
        <dbReference type="EMBL" id="KAJ7390205.1"/>
    </source>
</evidence>
<accession>A0A9W9ZZE9</accession>
<gene>
    <name evidence="1" type="ORF">OS493_026715</name>
</gene>
<organism evidence="1 2">
    <name type="scientific">Desmophyllum pertusum</name>
    <dbReference type="NCBI Taxonomy" id="174260"/>
    <lineage>
        <taxon>Eukaryota</taxon>
        <taxon>Metazoa</taxon>
        <taxon>Cnidaria</taxon>
        <taxon>Anthozoa</taxon>
        <taxon>Hexacorallia</taxon>
        <taxon>Scleractinia</taxon>
        <taxon>Caryophylliina</taxon>
        <taxon>Caryophylliidae</taxon>
        <taxon>Desmophyllum</taxon>
    </lineage>
</organism>